<sequence>MKKYKILKYINENKNITQRDISKSLRISIGNVNSIIKKMEKEDLIEIKKHSNKQEYKITKRGFEELEERIKENKLEKISINNDENKKIKQAVILAAGEKKIFKKPVSFLDLEDGKIIDRFINILKLNGIEKIVIVTGYKSEYFEEYVKDKNIILVKNEKYKWTGTMHSLAMVKDVINDDFILLENDMIFEESAIEQILKDKNRNCMLITSESGSGDEALVEIRDGYVYKMSKDIHQFNKIDGEMIGISKISYEVFNKMLELFKDNKNPYLNYEYALMDIARDYKVGYIKPDNLVWTEIDIQEHYERAIKYIYPKLKRKEKEIKVNNIKNLLSEALNISCEVIDKVESIGGMTNKNFKVRMNNEDYILRIPGSGTEEMISRYSEKNNTLVASELNLDTDMIYFNEESGVKLAKYIKNSETITPKSAKRENNMIEITNILRKLHTSNATFVNKFDVFEKIEEYEVLLKEVNGSNFEDYDYVKNKVLNLKNILNDIGIKNVPCHNDTVPENFVKDRERIYLIDWEYSGMNDPMWDLAAHCLECEFNEDEEELFLNLYFNKSVEEKYRTKILIYKICQDFLWSIWTNIKEAKGDNFGTYGEDRYNRAKENLKKL</sequence>
<protein>
    <submittedName>
        <fullName evidence="2">Winged helix-turn-helix transcriptional regulator</fullName>
    </submittedName>
</protein>
<dbReference type="InterPro" id="IPR017190">
    <property type="entry name" value="Bifunc_CCT/choline_kinase"/>
</dbReference>
<gene>
    <name evidence="2" type="ORF">GCM10008917_02550</name>
</gene>
<dbReference type="SUPFAM" id="SSF56112">
    <property type="entry name" value="Protein kinase-like (PK-like)"/>
    <property type="match status" value="1"/>
</dbReference>
<dbReference type="CDD" id="cd05151">
    <property type="entry name" value="ChoK-like"/>
    <property type="match status" value="1"/>
</dbReference>
<proteinExistence type="predicted"/>
<dbReference type="PIRSF" id="PIRSF037383">
    <property type="entry name" value="LicCA"/>
    <property type="match status" value="1"/>
</dbReference>
<dbReference type="InterPro" id="IPR036390">
    <property type="entry name" value="WH_DNA-bd_sf"/>
</dbReference>
<dbReference type="InterPro" id="IPR036388">
    <property type="entry name" value="WH-like_DNA-bd_sf"/>
</dbReference>
<dbReference type="PANTHER" id="PTHR40086:SF1">
    <property type="entry name" value="CELL CYCLE REGULATOR CCRZ"/>
    <property type="match status" value="1"/>
</dbReference>
<dbReference type="Gene3D" id="1.10.10.10">
    <property type="entry name" value="Winged helix-like DNA-binding domain superfamily/Winged helix DNA-binding domain"/>
    <property type="match status" value="1"/>
</dbReference>
<dbReference type="InterPro" id="IPR011009">
    <property type="entry name" value="Kinase-like_dom_sf"/>
</dbReference>
<comment type="caution">
    <text evidence="2">The sequence shown here is derived from an EMBL/GenBank/DDBJ whole genome shotgun (WGS) entry which is preliminary data.</text>
</comment>
<dbReference type="InterPro" id="IPR011991">
    <property type="entry name" value="ArsR-like_HTH"/>
</dbReference>
<dbReference type="SMART" id="SM00347">
    <property type="entry name" value="HTH_MARR"/>
    <property type="match status" value="1"/>
</dbReference>
<evidence type="ECO:0000313" key="3">
    <source>
        <dbReference type="Proteomes" id="UP001400965"/>
    </source>
</evidence>
<dbReference type="EMBL" id="BAAACP010000001">
    <property type="protein sequence ID" value="GAA0861391.1"/>
    <property type="molecule type" value="Genomic_DNA"/>
</dbReference>
<evidence type="ECO:0000259" key="1">
    <source>
        <dbReference type="SMART" id="SM00347"/>
    </source>
</evidence>
<dbReference type="SUPFAM" id="SSF53448">
    <property type="entry name" value="Nucleotide-diphospho-sugar transferases"/>
    <property type="match status" value="1"/>
</dbReference>
<dbReference type="CDD" id="cd00090">
    <property type="entry name" value="HTH_ARSR"/>
    <property type="match status" value="1"/>
</dbReference>
<evidence type="ECO:0000313" key="2">
    <source>
        <dbReference type="EMBL" id="GAA0861391.1"/>
    </source>
</evidence>
<feature type="domain" description="HTH marR-type" evidence="1">
    <location>
        <begin position="1"/>
        <end position="87"/>
    </location>
</feature>
<dbReference type="Pfam" id="PF12804">
    <property type="entry name" value="NTP_transf_3"/>
    <property type="match status" value="1"/>
</dbReference>
<keyword evidence="3" id="KW-1185">Reference proteome</keyword>
<dbReference type="PANTHER" id="PTHR40086">
    <property type="entry name" value="PHOSPHOTRANSFERASE YTMP-RELATED"/>
    <property type="match status" value="1"/>
</dbReference>
<dbReference type="InterPro" id="IPR000835">
    <property type="entry name" value="HTH_MarR-typ"/>
</dbReference>
<dbReference type="Proteomes" id="UP001400965">
    <property type="component" value="Unassembled WGS sequence"/>
</dbReference>
<dbReference type="Gene3D" id="3.30.200.20">
    <property type="entry name" value="Phosphorylase Kinase, domain 1"/>
    <property type="match status" value="1"/>
</dbReference>
<dbReference type="RefSeq" id="WP_346041310.1">
    <property type="nucleotide sequence ID" value="NZ_BAAACP010000001.1"/>
</dbReference>
<organism evidence="2 3">
    <name type="scientific">Paraclostridium tenue</name>
    <dbReference type="NCBI Taxonomy" id="1737"/>
    <lineage>
        <taxon>Bacteria</taxon>
        <taxon>Bacillati</taxon>
        <taxon>Bacillota</taxon>
        <taxon>Clostridia</taxon>
        <taxon>Peptostreptococcales</taxon>
        <taxon>Peptostreptococcaceae</taxon>
        <taxon>Paraclostridium</taxon>
    </lineage>
</organism>
<dbReference type="InterPro" id="IPR052077">
    <property type="entry name" value="CcrZ_PhaseVar_Mediator"/>
</dbReference>
<dbReference type="Pfam" id="PF13412">
    <property type="entry name" value="HTH_24"/>
    <property type="match status" value="1"/>
</dbReference>
<accession>A0ABN1LX34</accession>
<dbReference type="Gene3D" id="3.90.550.10">
    <property type="entry name" value="Spore Coat Polysaccharide Biosynthesis Protein SpsA, Chain A"/>
    <property type="match status" value="1"/>
</dbReference>
<name>A0ABN1LX34_9FIRM</name>
<dbReference type="InterPro" id="IPR025877">
    <property type="entry name" value="MobA-like_NTP_Trfase"/>
</dbReference>
<dbReference type="SUPFAM" id="SSF46785">
    <property type="entry name" value="Winged helix' DNA-binding domain"/>
    <property type="match status" value="1"/>
</dbReference>
<reference evidence="2 3" key="1">
    <citation type="journal article" date="2019" name="Int. J. Syst. Evol. Microbiol.">
        <title>The Global Catalogue of Microorganisms (GCM) 10K type strain sequencing project: providing services to taxonomists for standard genome sequencing and annotation.</title>
        <authorList>
            <consortium name="The Broad Institute Genomics Platform"/>
            <consortium name="The Broad Institute Genome Sequencing Center for Infectious Disease"/>
            <person name="Wu L."/>
            <person name="Ma J."/>
        </authorList>
    </citation>
    <scope>NUCLEOTIDE SEQUENCE [LARGE SCALE GENOMIC DNA]</scope>
    <source>
        <strain evidence="2 3">JCM 6486</strain>
    </source>
</reference>
<dbReference type="InterPro" id="IPR029044">
    <property type="entry name" value="Nucleotide-diphossugar_trans"/>
</dbReference>
<dbReference type="Gene3D" id="3.90.1200.10">
    <property type="match status" value="1"/>
</dbReference>
<dbReference type="Pfam" id="PF01633">
    <property type="entry name" value="Choline_kinase"/>
    <property type="match status" value="1"/>
</dbReference>